<name>A0ABT6Z1I0_9BACT</name>
<dbReference type="Proteomes" id="UP001225761">
    <property type="component" value="Unassembled WGS sequence"/>
</dbReference>
<sequence>MSNKYIFSISYQNSKILADSYLYGHNLSIVRIEDDDMPPECYFTSPHLSRLEDPNEVWSRALSLITMYNGVCNLDFRSNNENSQISKLGLVRLFEWDSFEDITPNNSLDIAPSNPFDEQLTLNNTYVTKSHRLAFLTELAKNNDDIYHILTQLGNGLNWRNLYAIYDTIVTVSNRLENSSFPTVLSNTSFSNTDVNAFKATVNNFGLLGVEARHGELGFNTPKKTLNLPDSQNLILELCNSFIRLKYE</sequence>
<reference evidence="1 2" key="1">
    <citation type="submission" date="2023-05" db="EMBL/GenBank/DDBJ databases">
        <title>Novel species of genus Flectobacillus isolated from stream in China.</title>
        <authorList>
            <person name="Lu H."/>
        </authorList>
    </citation>
    <scope>NUCLEOTIDE SEQUENCE [LARGE SCALE GENOMIC DNA]</scope>
    <source>
        <strain evidence="1 2">LFS242W</strain>
    </source>
</reference>
<evidence type="ECO:0000313" key="2">
    <source>
        <dbReference type="Proteomes" id="UP001225761"/>
    </source>
</evidence>
<evidence type="ECO:0000313" key="1">
    <source>
        <dbReference type="EMBL" id="MDI9875000.1"/>
    </source>
</evidence>
<proteinExistence type="predicted"/>
<dbReference type="RefSeq" id="WP_283381760.1">
    <property type="nucleotide sequence ID" value="NZ_JASHIE010000006.1"/>
</dbReference>
<dbReference type="EMBL" id="JASHIE010000006">
    <property type="protein sequence ID" value="MDI9875000.1"/>
    <property type="molecule type" value="Genomic_DNA"/>
</dbReference>
<protein>
    <submittedName>
        <fullName evidence="1">Uncharacterized protein</fullName>
    </submittedName>
</protein>
<keyword evidence="2" id="KW-1185">Reference proteome</keyword>
<gene>
    <name evidence="1" type="ORF">QM481_10730</name>
</gene>
<organism evidence="1 2">
    <name type="scientific">Flectobacillus rivi</name>
    <dbReference type="NCBI Taxonomy" id="2984209"/>
    <lineage>
        <taxon>Bacteria</taxon>
        <taxon>Pseudomonadati</taxon>
        <taxon>Bacteroidota</taxon>
        <taxon>Cytophagia</taxon>
        <taxon>Cytophagales</taxon>
        <taxon>Flectobacillaceae</taxon>
        <taxon>Flectobacillus</taxon>
    </lineage>
</organism>
<comment type="caution">
    <text evidence="1">The sequence shown here is derived from an EMBL/GenBank/DDBJ whole genome shotgun (WGS) entry which is preliminary data.</text>
</comment>
<accession>A0ABT6Z1I0</accession>